<dbReference type="RefSeq" id="WP_092573186.1">
    <property type="nucleotide sequence ID" value="NZ_FMAF01000002.1"/>
</dbReference>
<evidence type="ECO:0000256" key="2">
    <source>
        <dbReference type="ARBA" id="ARBA00022692"/>
    </source>
</evidence>
<keyword evidence="2" id="KW-0812">Transmembrane</keyword>
<keyword evidence="4" id="KW-0472">Membrane</keyword>
<feature type="domain" description="DUF1232" evidence="5">
    <location>
        <begin position="63"/>
        <end position="98"/>
    </location>
</feature>
<evidence type="ECO:0000259" key="5">
    <source>
        <dbReference type="Pfam" id="PF06803"/>
    </source>
</evidence>
<comment type="subcellular location">
    <subcellularLocation>
        <location evidence="1">Endomembrane system</location>
        <topology evidence="1">Multi-pass membrane protein</topology>
    </subcellularLocation>
</comment>
<name>A0A1C3UHH9_9HYPH</name>
<evidence type="ECO:0000256" key="4">
    <source>
        <dbReference type="ARBA" id="ARBA00023136"/>
    </source>
</evidence>
<proteinExistence type="predicted"/>
<dbReference type="Pfam" id="PF06803">
    <property type="entry name" value="DUF1232"/>
    <property type="match status" value="1"/>
</dbReference>
<gene>
    <name evidence="6" type="ORF">GA0061101_102415</name>
</gene>
<dbReference type="InterPro" id="IPR016983">
    <property type="entry name" value="UCP031804"/>
</dbReference>
<accession>A0A1C3UHH9</accession>
<evidence type="ECO:0000313" key="6">
    <source>
        <dbReference type="EMBL" id="SCB14986.1"/>
    </source>
</evidence>
<reference evidence="6 7" key="1">
    <citation type="submission" date="2016-08" db="EMBL/GenBank/DDBJ databases">
        <authorList>
            <person name="Seilhamer J.J."/>
        </authorList>
    </citation>
    <scope>NUCLEOTIDE SEQUENCE [LARGE SCALE GENOMIC DNA]</scope>
    <source>
        <strain evidence="6 7">P1-7</strain>
    </source>
</reference>
<dbReference type="Proteomes" id="UP000199205">
    <property type="component" value="Unassembled WGS sequence"/>
</dbReference>
<protein>
    <submittedName>
        <fullName evidence="6">Uncharacterized membrane protein YkvA, DUF1232 family</fullName>
    </submittedName>
</protein>
<dbReference type="GO" id="GO:0012505">
    <property type="term" value="C:endomembrane system"/>
    <property type="evidence" value="ECO:0007669"/>
    <property type="project" value="UniProtKB-SubCell"/>
</dbReference>
<evidence type="ECO:0000313" key="7">
    <source>
        <dbReference type="Proteomes" id="UP000199205"/>
    </source>
</evidence>
<dbReference type="InterPro" id="IPR010652">
    <property type="entry name" value="DUF1232"/>
</dbReference>
<sequence length="129" mass="14681">MDDIKYGEILMPGDEETQKEQEKTVRSKFWPTLRKAARYIPFSRDVVAAFYCAFDPQTPTRVRGILLAALGYFVMPFDIIPDFFAVVGFTDDVAVLTLAFSMIRGHIRQEHYDAADRALENEPEAVKTA</sequence>
<dbReference type="AlphaFoldDB" id="A0A1C3UHH9"/>
<dbReference type="EMBL" id="FMAF01000002">
    <property type="protein sequence ID" value="SCB14986.1"/>
    <property type="molecule type" value="Genomic_DNA"/>
</dbReference>
<evidence type="ECO:0000256" key="3">
    <source>
        <dbReference type="ARBA" id="ARBA00022989"/>
    </source>
</evidence>
<organism evidence="6 7">
    <name type="scientific">Rhizobium lusitanum</name>
    <dbReference type="NCBI Taxonomy" id="293958"/>
    <lineage>
        <taxon>Bacteria</taxon>
        <taxon>Pseudomonadati</taxon>
        <taxon>Pseudomonadota</taxon>
        <taxon>Alphaproteobacteria</taxon>
        <taxon>Hyphomicrobiales</taxon>
        <taxon>Rhizobiaceae</taxon>
        <taxon>Rhizobium/Agrobacterium group</taxon>
        <taxon>Rhizobium</taxon>
    </lineage>
</organism>
<evidence type="ECO:0000256" key="1">
    <source>
        <dbReference type="ARBA" id="ARBA00004127"/>
    </source>
</evidence>
<dbReference type="OrthoDB" id="9813247at2"/>
<dbReference type="PIRSF" id="PIRSF031804">
    <property type="entry name" value="UCP031804"/>
    <property type="match status" value="1"/>
</dbReference>
<keyword evidence="3" id="KW-1133">Transmembrane helix</keyword>